<keyword evidence="1" id="KW-0732">Signal</keyword>
<dbReference type="Proteomes" id="UP001175228">
    <property type="component" value="Unassembled WGS sequence"/>
</dbReference>
<proteinExistence type="predicted"/>
<accession>A0AA39Q4G7</accession>
<gene>
    <name evidence="2" type="ORF">EDD18DRAFT_352300</name>
</gene>
<feature type="chain" id="PRO_5041249163" description="Secreted protein" evidence="1">
    <location>
        <begin position="29"/>
        <end position="101"/>
    </location>
</feature>
<reference evidence="2" key="1">
    <citation type="submission" date="2023-06" db="EMBL/GenBank/DDBJ databases">
        <authorList>
            <consortium name="Lawrence Berkeley National Laboratory"/>
            <person name="Ahrendt S."/>
            <person name="Sahu N."/>
            <person name="Indic B."/>
            <person name="Wong-Bajracharya J."/>
            <person name="Merenyi Z."/>
            <person name="Ke H.-M."/>
            <person name="Monk M."/>
            <person name="Kocsube S."/>
            <person name="Drula E."/>
            <person name="Lipzen A."/>
            <person name="Balint B."/>
            <person name="Henrissat B."/>
            <person name="Andreopoulos B."/>
            <person name="Martin F.M."/>
            <person name="Harder C.B."/>
            <person name="Rigling D."/>
            <person name="Ford K.L."/>
            <person name="Foster G.D."/>
            <person name="Pangilinan J."/>
            <person name="Papanicolaou A."/>
            <person name="Barry K."/>
            <person name="LaButti K."/>
            <person name="Viragh M."/>
            <person name="Koriabine M."/>
            <person name="Yan M."/>
            <person name="Riley R."/>
            <person name="Champramary S."/>
            <person name="Plett K.L."/>
            <person name="Tsai I.J."/>
            <person name="Slot J."/>
            <person name="Sipos G."/>
            <person name="Plett J."/>
            <person name="Nagy L.G."/>
            <person name="Grigoriev I.V."/>
        </authorList>
    </citation>
    <scope>NUCLEOTIDE SEQUENCE</scope>
    <source>
        <strain evidence="2">HWK02</strain>
    </source>
</reference>
<evidence type="ECO:0008006" key="4">
    <source>
        <dbReference type="Google" id="ProtNLM"/>
    </source>
</evidence>
<comment type="caution">
    <text evidence="2">The sequence shown here is derived from an EMBL/GenBank/DDBJ whole genome shotgun (WGS) entry which is preliminary data.</text>
</comment>
<feature type="signal peptide" evidence="1">
    <location>
        <begin position="1"/>
        <end position="28"/>
    </location>
</feature>
<evidence type="ECO:0000256" key="1">
    <source>
        <dbReference type="SAM" id="SignalP"/>
    </source>
</evidence>
<dbReference type="AlphaFoldDB" id="A0AA39Q4G7"/>
<sequence length="101" mass="11250">MRSLWPGLISLVIVQSTLISLPWTLIHGCFPRTVTQDSPPPTSLRKRVVCSFRAYLNIPIPAHRNMPYDGVVGHPQRCMICVVFAVAPTMFLFSLQSAPVC</sequence>
<dbReference type="EMBL" id="JAUEPU010000020">
    <property type="protein sequence ID" value="KAK0494678.1"/>
    <property type="molecule type" value="Genomic_DNA"/>
</dbReference>
<keyword evidence="3" id="KW-1185">Reference proteome</keyword>
<organism evidence="2 3">
    <name type="scientific">Armillaria luteobubalina</name>
    <dbReference type="NCBI Taxonomy" id="153913"/>
    <lineage>
        <taxon>Eukaryota</taxon>
        <taxon>Fungi</taxon>
        <taxon>Dikarya</taxon>
        <taxon>Basidiomycota</taxon>
        <taxon>Agaricomycotina</taxon>
        <taxon>Agaricomycetes</taxon>
        <taxon>Agaricomycetidae</taxon>
        <taxon>Agaricales</taxon>
        <taxon>Marasmiineae</taxon>
        <taxon>Physalacriaceae</taxon>
        <taxon>Armillaria</taxon>
    </lineage>
</organism>
<protein>
    <recommendedName>
        <fullName evidence="4">Secreted protein</fullName>
    </recommendedName>
</protein>
<evidence type="ECO:0000313" key="2">
    <source>
        <dbReference type="EMBL" id="KAK0494678.1"/>
    </source>
</evidence>
<evidence type="ECO:0000313" key="3">
    <source>
        <dbReference type="Proteomes" id="UP001175228"/>
    </source>
</evidence>
<name>A0AA39Q4G7_9AGAR</name>